<feature type="chain" id="PRO_5037221621" evidence="1">
    <location>
        <begin position="27"/>
        <end position="428"/>
    </location>
</feature>
<evidence type="ECO:0000313" key="3">
    <source>
        <dbReference type="Proteomes" id="UP000669179"/>
    </source>
</evidence>
<sequence>MNVRRSLAIAAPLVAVAAGIPAYVYAAPDGGSHKADNVAATAAAAPNKGDFVLKRGASNSGIIKGLDKSLNKSGVQKLLKAANNKLGTHCSGARVPTKAVKYCWTKTDDNTGTWTPQGVTSVSDAMNNEKWGNSRYVMGVSWWAKSGARLTFVDLKNKKYRHVLLAYPTKTKTGKPNYNDIRSHVGGIAWYGNYLYVAETRVGMRVFDMRKIFDLGASKHGTTKNKKLVGLHGKTYYGHGYRYVMPQVGLWKNAKGQAPSASKCYTSGSPKFSWVSVDRSGWDSLVTGEYCPDNKPTGRMATWQLVNGQPRTDAKGYAHALAVSTLPVGRVQGGATSTRGGVDYGWFTHNIRTNEIGKGYPKACPKSGALCGQLYNARWVVGSGWKVTSKPALGIGPEDLSCYRTQNRLYTVAEHRYKRALYGVGANC</sequence>
<dbReference type="AlphaFoldDB" id="A0A939PQV8"/>
<evidence type="ECO:0000256" key="1">
    <source>
        <dbReference type="SAM" id="SignalP"/>
    </source>
</evidence>
<accession>A0A939PQV8</accession>
<protein>
    <submittedName>
        <fullName evidence="2">Uncharacterized protein</fullName>
    </submittedName>
</protein>
<evidence type="ECO:0000313" key="2">
    <source>
        <dbReference type="EMBL" id="MBO2454578.1"/>
    </source>
</evidence>
<keyword evidence="1" id="KW-0732">Signal</keyword>
<dbReference type="EMBL" id="JAGEOJ010000027">
    <property type="protein sequence ID" value="MBO2454578.1"/>
    <property type="molecule type" value="Genomic_DNA"/>
</dbReference>
<dbReference type="RefSeq" id="WP_208262796.1">
    <property type="nucleotide sequence ID" value="NZ_JAGEOJ010000027.1"/>
</dbReference>
<reference evidence="2" key="1">
    <citation type="submission" date="2021-03" db="EMBL/GenBank/DDBJ databases">
        <authorList>
            <person name="Kanchanasin P."/>
            <person name="Saeng-In P."/>
            <person name="Phongsopitanun W."/>
            <person name="Yuki M."/>
            <person name="Kudo T."/>
            <person name="Ohkuma M."/>
            <person name="Tanasupawat S."/>
        </authorList>
    </citation>
    <scope>NUCLEOTIDE SEQUENCE</scope>
    <source>
        <strain evidence="2">GKU 128</strain>
    </source>
</reference>
<keyword evidence="3" id="KW-1185">Reference proteome</keyword>
<proteinExistence type="predicted"/>
<organism evidence="2 3">
    <name type="scientific">Actinomadura barringtoniae</name>
    <dbReference type="NCBI Taxonomy" id="1427535"/>
    <lineage>
        <taxon>Bacteria</taxon>
        <taxon>Bacillati</taxon>
        <taxon>Actinomycetota</taxon>
        <taxon>Actinomycetes</taxon>
        <taxon>Streptosporangiales</taxon>
        <taxon>Thermomonosporaceae</taxon>
        <taxon>Actinomadura</taxon>
    </lineage>
</organism>
<gene>
    <name evidence="2" type="ORF">J4573_46345</name>
</gene>
<feature type="signal peptide" evidence="1">
    <location>
        <begin position="1"/>
        <end position="26"/>
    </location>
</feature>
<name>A0A939PQV8_9ACTN</name>
<comment type="caution">
    <text evidence="2">The sequence shown here is derived from an EMBL/GenBank/DDBJ whole genome shotgun (WGS) entry which is preliminary data.</text>
</comment>
<dbReference type="Proteomes" id="UP000669179">
    <property type="component" value="Unassembled WGS sequence"/>
</dbReference>